<dbReference type="PANTHER" id="PTHR43072:SF23">
    <property type="entry name" value="UPF0039 PROTEIN C11D3.02C"/>
    <property type="match status" value="1"/>
</dbReference>
<dbReference type="InterPro" id="IPR016181">
    <property type="entry name" value="Acyl_CoA_acyltransferase"/>
</dbReference>
<proteinExistence type="predicted"/>
<comment type="caution">
    <text evidence="4">The sequence shown here is derived from an EMBL/GenBank/DDBJ whole genome shotgun (WGS) entry which is preliminary data.</text>
</comment>
<dbReference type="CDD" id="cd04301">
    <property type="entry name" value="NAT_SF"/>
    <property type="match status" value="1"/>
</dbReference>
<gene>
    <name evidence="4" type="ORF">WMO24_02765</name>
</gene>
<protein>
    <submittedName>
        <fullName evidence="4">N-acetyltransferase family protein</fullName>
    </submittedName>
</protein>
<name>A0ABV1GC35_9FIRM</name>
<dbReference type="Proteomes" id="UP001477672">
    <property type="component" value="Unassembled WGS sequence"/>
</dbReference>
<organism evidence="4 5">
    <name type="scientific">Ruthenibacterium intestinale</name>
    <dbReference type="NCBI Taxonomy" id="3133163"/>
    <lineage>
        <taxon>Bacteria</taxon>
        <taxon>Bacillati</taxon>
        <taxon>Bacillota</taxon>
        <taxon>Clostridia</taxon>
        <taxon>Eubacteriales</taxon>
        <taxon>Oscillospiraceae</taxon>
        <taxon>Ruthenibacterium</taxon>
    </lineage>
</organism>
<accession>A0ABV1GC35</accession>
<reference evidence="4 5" key="1">
    <citation type="submission" date="2024-03" db="EMBL/GenBank/DDBJ databases">
        <title>Human intestinal bacterial collection.</title>
        <authorList>
            <person name="Pauvert C."/>
            <person name="Hitch T.C.A."/>
            <person name="Clavel T."/>
        </authorList>
    </citation>
    <scope>NUCLEOTIDE SEQUENCE [LARGE SCALE GENOMIC DNA]</scope>
    <source>
        <strain evidence="4 5">CLA-JM-H11</strain>
    </source>
</reference>
<dbReference type="Gene3D" id="3.40.630.30">
    <property type="match status" value="1"/>
</dbReference>
<evidence type="ECO:0000256" key="1">
    <source>
        <dbReference type="ARBA" id="ARBA00022679"/>
    </source>
</evidence>
<dbReference type="SUPFAM" id="SSF55729">
    <property type="entry name" value="Acyl-CoA N-acyltransferases (Nat)"/>
    <property type="match status" value="1"/>
</dbReference>
<dbReference type="RefSeq" id="WP_349214776.1">
    <property type="nucleotide sequence ID" value="NZ_JBBMFA010000051.1"/>
</dbReference>
<keyword evidence="2" id="KW-0012">Acyltransferase</keyword>
<keyword evidence="5" id="KW-1185">Reference proteome</keyword>
<dbReference type="PANTHER" id="PTHR43072">
    <property type="entry name" value="N-ACETYLTRANSFERASE"/>
    <property type="match status" value="1"/>
</dbReference>
<dbReference type="EMBL" id="JBBMFA010000051">
    <property type="protein sequence ID" value="MEQ2519364.1"/>
    <property type="molecule type" value="Genomic_DNA"/>
</dbReference>
<feature type="domain" description="N-acetyltransferase" evidence="3">
    <location>
        <begin position="4"/>
        <end position="166"/>
    </location>
</feature>
<dbReference type="PROSITE" id="PS51186">
    <property type="entry name" value="GNAT"/>
    <property type="match status" value="1"/>
</dbReference>
<evidence type="ECO:0000256" key="2">
    <source>
        <dbReference type="ARBA" id="ARBA00023315"/>
    </source>
</evidence>
<sequence length="203" mass="22152">MATVTIRPATVSDVGMMLAIYAPYVLNSTASWETALPSRREFAARLQRCQDGGFPWLVAEEDGAILGYAYGGRLGERSGYDWTAQVSVYVAEDACGRGLGTALYGALLAVLKLQGYCSCYALVTESNGASAGFHRAMGFREAARLPNAGFKNGKWLNLLYFYLPLNPCSLSPQPPTPFLRLDPAQLSRVYRKAQSYTRDGGRQ</sequence>
<dbReference type="Pfam" id="PF13420">
    <property type="entry name" value="Acetyltransf_4"/>
    <property type="match status" value="1"/>
</dbReference>
<evidence type="ECO:0000313" key="5">
    <source>
        <dbReference type="Proteomes" id="UP001477672"/>
    </source>
</evidence>
<dbReference type="InterPro" id="IPR000182">
    <property type="entry name" value="GNAT_dom"/>
</dbReference>
<evidence type="ECO:0000259" key="3">
    <source>
        <dbReference type="PROSITE" id="PS51186"/>
    </source>
</evidence>
<evidence type="ECO:0000313" key="4">
    <source>
        <dbReference type="EMBL" id="MEQ2519364.1"/>
    </source>
</evidence>
<keyword evidence="1" id="KW-0808">Transferase</keyword>